<keyword evidence="2" id="KW-1185">Reference proteome</keyword>
<dbReference type="HOGENOM" id="CLU_2261974_0_0_10"/>
<accession>H8KLK1</accession>
<dbReference type="EMBL" id="CP003349">
    <property type="protein sequence ID" value="AFD08888.1"/>
    <property type="molecule type" value="Genomic_DNA"/>
</dbReference>
<dbReference type="AlphaFoldDB" id="H8KLK1"/>
<organism evidence="1 2">
    <name type="scientific">Solitalea canadensis (strain ATCC 29591 / DSM 3403 / JCM 21819 / LMG 8368 / NBRC 15130 / NCIMB 12057 / USAM 9D)</name>
    <name type="common">Flexibacter canadensis</name>
    <dbReference type="NCBI Taxonomy" id="929556"/>
    <lineage>
        <taxon>Bacteria</taxon>
        <taxon>Pseudomonadati</taxon>
        <taxon>Bacteroidota</taxon>
        <taxon>Sphingobacteriia</taxon>
        <taxon>Sphingobacteriales</taxon>
        <taxon>Sphingobacteriaceae</taxon>
        <taxon>Solitalea</taxon>
    </lineage>
</organism>
<sequence length="103" mass="11715">MTNDKKSVEIPESDPQMNKSVEELNVTMQQSDLQNLVISRTTILSGHLKETEQKRLLLMEDYSNAEAILLNEKYNQEALLAKSSKGRKAINEYRAACDKAEEN</sequence>
<protein>
    <submittedName>
        <fullName evidence="1">Uncharacterized protein</fullName>
    </submittedName>
</protein>
<evidence type="ECO:0000313" key="2">
    <source>
        <dbReference type="Proteomes" id="UP000007590"/>
    </source>
</evidence>
<gene>
    <name evidence="1" type="ordered locus">Solca_3892</name>
</gene>
<evidence type="ECO:0000313" key="1">
    <source>
        <dbReference type="EMBL" id="AFD08888.1"/>
    </source>
</evidence>
<dbReference type="KEGG" id="scn:Solca_3892"/>
<dbReference type="RefSeq" id="WP_014682111.1">
    <property type="nucleotide sequence ID" value="NC_017770.1"/>
</dbReference>
<reference evidence="1" key="1">
    <citation type="submission" date="2012-02" db="EMBL/GenBank/DDBJ databases">
        <title>The complete genome of Solitalea canadensis DSM 3403.</title>
        <authorList>
            <consortium name="US DOE Joint Genome Institute (JGI-PGF)"/>
            <person name="Lucas S."/>
            <person name="Copeland A."/>
            <person name="Lapidus A."/>
            <person name="Glavina del Rio T."/>
            <person name="Dalin E."/>
            <person name="Tice H."/>
            <person name="Bruce D."/>
            <person name="Goodwin L."/>
            <person name="Pitluck S."/>
            <person name="Peters L."/>
            <person name="Ovchinnikova G."/>
            <person name="Lu M."/>
            <person name="Kyrpides N."/>
            <person name="Mavromatis K."/>
            <person name="Ivanova N."/>
            <person name="Brettin T."/>
            <person name="Detter J.C."/>
            <person name="Han C."/>
            <person name="Larimer F."/>
            <person name="Land M."/>
            <person name="Hauser L."/>
            <person name="Markowitz V."/>
            <person name="Cheng J.-F."/>
            <person name="Hugenholtz P."/>
            <person name="Woyke T."/>
            <person name="Wu D."/>
            <person name="Spring S."/>
            <person name="Schroeder M."/>
            <person name="Kopitz M."/>
            <person name="Brambilla E."/>
            <person name="Klenk H.-P."/>
            <person name="Eisen J.A."/>
        </authorList>
    </citation>
    <scope>NUCLEOTIDE SEQUENCE</scope>
    <source>
        <strain evidence="1">DSM 3403</strain>
    </source>
</reference>
<proteinExistence type="predicted"/>
<name>H8KLK1_SOLCM</name>
<dbReference type="Proteomes" id="UP000007590">
    <property type="component" value="Chromosome"/>
</dbReference>